<dbReference type="RefSeq" id="XP_001009227.2">
    <property type="nucleotide sequence ID" value="XM_001009227.2"/>
</dbReference>
<dbReference type="SUPFAM" id="SSF56112">
    <property type="entry name" value="Protein kinase-like (PK-like)"/>
    <property type="match status" value="1"/>
</dbReference>
<dbReference type="InterPro" id="IPR001263">
    <property type="entry name" value="PI3K_accessory_dom"/>
</dbReference>
<dbReference type="GO" id="GO:0046854">
    <property type="term" value="P:phosphatidylinositol phosphate biosynthetic process"/>
    <property type="evidence" value="ECO:0007669"/>
    <property type="project" value="InterPro"/>
</dbReference>
<dbReference type="eggNOG" id="KOG0902">
    <property type="taxonomic scope" value="Eukaryota"/>
</dbReference>
<dbReference type="InterPro" id="IPR042236">
    <property type="entry name" value="PI3K_accessory_sf"/>
</dbReference>
<dbReference type="GO" id="GO:0005886">
    <property type="term" value="C:plasma membrane"/>
    <property type="evidence" value="ECO:0007669"/>
    <property type="project" value="TreeGrafter"/>
</dbReference>
<dbReference type="HOGENOM" id="CLU_230329_0_0_1"/>
<feature type="domain" description="PI3K/PI4K catalytic" evidence="5">
    <location>
        <begin position="2020"/>
        <end position="2289"/>
    </location>
</feature>
<dbReference type="InterPro" id="IPR036940">
    <property type="entry name" value="PI3/4_kinase_cat_sf"/>
</dbReference>
<dbReference type="InterPro" id="IPR016024">
    <property type="entry name" value="ARM-type_fold"/>
</dbReference>
<dbReference type="GO" id="GO:0004430">
    <property type="term" value="F:1-phosphatidylinositol 4-kinase activity"/>
    <property type="evidence" value="ECO:0007669"/>
    <property type="project" value="UniProtKB-EC"/>
</dbReference>
<dbReference type="GO" id="GO:0005737">
    <property type="term" value="C:cytoplasm"/>
    <property type="evidence" value="ECO:0007669"/>
    <property type="project" value="TreeGrafter"/>
</dbReference>
<dbReference type="GeneID" id="7840672"/>
<evidence type="ECO:0000313" key="7">
    <source>
        <dbReference type="EMBL" id="EAR88982.2"/>
    </source>
</evidence>
<dbReference type="InParanoid" id="Q22UI8"/>
<feature type="domain" description="PIK helical" evidence="6">
    <location>
        <begin position="1560"/>
        <end position="1739"/>
    </location>
</feature>
<dbReference type="PANTHER" id="PTHR10048:SF15">
    <property type="entry name" value="PHOSPHATIDYLINOSITOL 4-KINASE ALPHA"/>
    <property type="match status" value="1"/>
</dbReference>
<dbReference type="Gene3D" id="1.10.1070.11">
    <property type="entry name" value="Phosphatidylinositol 3-/4-kinase, catalytic domain"/>
    <property type="match status" value="1"/>
</dbReference>
<dbReference type="PROSITE" id="PS00916">
    <property type="entry name" value="PI3_4_KINASE_2"/>
    <property type="match status" value="1"/>
</dbReference>
<evidence type="ECO:0000259" key="5">
    <source>
        <dbReference type="PROSITE" id="PS50290"/>
    </source>
</evidence>
<dbReference type="Pfam" id="PF00454">
    <property type="entry name" value="PI3_PI4_kinase"/>
    <property type="match status" value="1"/>
</dbReference>
<gene>
    <name evidence="7" type="ORF">TTHERM_00554370</name>
</gene>
<keyword evidence="3" id="KW-0808">Transferase</keyword>
<accession>Q22UI8</accession>
<evidence type="ECO:0000256" key="3">
    <source>
        <dbReference type="ARBA" id="ARBA00022679"/>
    </source>
</evidence>
<dbReference type="KEGG" id="tet:TTHERM_00554370"/>
<evidence type="ECO:0000256" key="4">
    <source>
        <dbReference type="ARBA" id="ARBA00022777"/>
    </source>
</evidence>
<dbReference type="InterPro" id="IPR015433">
    <property type="entry name" value="PI3/4_kinase"/>
</dbReference>
<evidence type="ECO:0000313" key="8">
    <source>
        <dbReference type="Proteomes" id="UP000009168"/>
    </source>
</evidence>
<dbReference type="OrthoDB" id="290439at2759"/>
<dbReference type="PROSITE" id="PS00915">
    <property type="entry name" value="PI3_4_KINASE_1"/>
    <property type="match status" value="1"/>
</dbReference>
<organism evidence="7 8">
    <name type="scientific">Tetrahymena thermophila (strain SB210)</name>
    <dbReference type="NCBI Taxonomy" id="312017"/>
    <lineage>
        <taxon>Eukaryota</taxon>
        <taxon>Sar</taxon>
        <taxon>Alveolata</taxon>
        <taxon>Ciliophora</taxon>
        <taxon>Intramacronucleata</taxon>
        <taxon>Oligohymenophorea</taxon>
        <taxon>Hymenostomatida</taxon>
        <taxon>Tetrahymenina</taxon>
        <taxon>Tetrahymenidae</taxon>
        <taxon>Tetrahymena</taxon>
    </lineage>
</organism>
<keyword evidence="4" id="KW-0418">Kinase</keyword>
<name>Q22UI8_TETTS</name>
<evidence type="ECO:0000259" key="6">
    <source>
        <dbReference type="PROSITE" id="PS51545"/>
    </source>
</evidence>
<dbReference type="GO" id="GO:0048015">
    <property type="term" value="P:phosphatidylinositol-mediated signaling"/>
    <property type="evidence" value="ECO:0007669"/>
    <property type="project" value="TreeGrafter"/>
</dbReference>
<dbReference type="InterPro" id="IPR018936">
    <property type="entry name" value="PI3/4_kinase_CS"/>
</dbReference>
<dbReference type="Proteomes" id="UP000009168">
    <property type="component" value="Unassembled WGS sequence"/>
</dbReference>
<dbReference type="PROSITE" id="PS50290">
    <property type="entry name" value="PI3_4_KINASE_3"/>
    <property type="match status" value="1"/>
</dbReference>
<reference evidence="8" key="1">
    <citation type="journal article" date="2006" name="PLoS Biol.">
        <title>Macronuclear genome sequence of the ciliate Tetrahymena thermophila, a model eukaryote.</title>
        <authorList>
            <person name="Eisen J.A."/>
            <person name="Coyne R.S."/>
            <person name="Wu M."/>
            <person name="Wu D."/>
            <person name="Thiagarajan M."/>
            <person name="Wortman J.R."/>
            <person name="Badger J.H."/>
            <person name="Ren Q."/>
            <person name="Amedeo P."/>
            <person name="Jones K.M."/>
            <person name="Tallon L.J."/>
            <person name="Delcher A.L."/>
            <person name="Salzberg S.L."/>
            <person name="Silva J.C."/>
            <person name="Haas B.J."/>
            <person name="Majoros W.H."/>
            <person name="Farzad M."/>
            <person name="Carlton J.M."/>
            <person name="Smith R.K. Jr."/>
            <person name="Garg J."/>
            <person name="Pearlman R.E."/>
            <person name="Karrer K.M."/>
            <person name="Sun L."/>
            <person name="Manning G."/>
            <person name="Elde N.C."/>
            <person name="Turkewitz A.P."/>
            <person name="Asai D.J."/>
            <person name="Wilkes D.E."/>
            <person name="Wang Y."/>
            <person name="Cai H."/>
            <person name="Collins K."/>
            <person name="Stewart B.A."/>
            <person name="Lee S.R."/>
            <person name="Wilamowska K."/>
            <person name="Weinberg Z."/>
            <person name="Ruzzo W.L."/>
            <person name="Wloga D."/>
            <person name="Gaertig J."/>
            <person name="Frankel J."/>
            <person name="Tsao C.-C."/>
            <person name="Gorovsky M.A."/>
            <person name="Keeling P.J."/>
            <person name="Waller R.F."/>
            <person name="Patron N.J."/>
            <person name="Cherry J.M."/>
            <person name="Stover N.A."/>
            <person name="Krieger C.J."/>
            <person name="del Toro C."/>
            <person name="Ryder H.F."/>
            <person name="Williamson S.C."/>
            <person name="Barbeau R.A."/>
            <person name="Hamilton E.P."/>
            <person name="Orias E."/>
        </authorList>
    </citation>
    <scope>NUCLEOTIDE SEQUENCE [LARGE SCALE GENOMIC DNA]</scope>
    <source>
        <strain evidence="8">SB210</strain>
    </source>
</reference>
<evidence type="ECO:0000256" key="1">
    <source>
        <dbReference type="ARBA" id="ARBA00006209"/>
    </source>
</evidence>
<dbReference type="InterPro" id="IPR011009">
    <property type="entry name" value="Kinase-like_dom_sf"/>
</dbReference>
<proteinExistence type="inferred from homology"/>
<dbReference type="FunFam" id="1.10.1070.11:FF:000012">
    <property type="entry name" value="Phosphatidylinositol 4-kinase alpha 1"/>
    <property type="match status" value="1"/>
</dbReference>
<dbReference type="EC" id="2.7.1.67" evidence="2"/>
<protein>
    <recommendedName>
        <fullName evidence="2">1-phosphatidylinositol 4-kinase</fullName>
        <ecNumber evidence="2">2.7.1.67</ecNumber>
    </recommendedName>
</protein>
<sequence>MRLNLNRNIYQKLKENSQKSDNQITRQDEIKFCQIIQGSLVGQQLLSSNYDIMPFQLGLILWKNLPNEFSSVLDNLQNLIGQGNHLFDTIIKQKSHHNELENNVKQFLGALTKYLNDFDFESQSYPLLNVKLKAIVKNLEINILSFLNSFIMKLKTNEKVNYNQFSTLWINQLILHDNKNKLIDLMDIKLLKDKLVEILNLIIEENQKLKNSMSKREQYMNLFKENLNELYLVIGLANKFSQFLSFSLSTPDNLVNIYEFCFQFITVCQKFQEIEKLPYAIIFYLKLVRQRRQKAFDQVVKEQSRKVFESTFKLFENHIQKFNPFQIYNFCENFSKIQYLGFENLESIDFYDISRKTHKAITALSYSYKPSAEQLGAQYITNLFFYRKLRYIAKSIEQVVVRSYNYEEISSLQFNSKATLIDKRKQRMMNMLIQFQEIRNLNQSKSSLSEDHKYELISLENIVISFFKTFTNNTEQQIQNGGSFEAETSINNRFTSTIISDLILPKFDLSGFLSQKYMKNQHTITKKLFQFHLKLIQYIGDQDQRKRALNDLSRGLLLVFQEHEYNDIIIKKIVNKLSLNLIHCTYEEKITFFLDLIQKFNQNFFQIEKDYSEDSQNKKQQKRNHIKQTLQILPLIRECLKIFLDRKQFTQVTSNSNQLQTASAAMTEFWIFIVLNKSIIYEKDYLKESDFENINMIALLSPNFLEGEQLSFVASKIIQLINQSKIYVKDIKQRYKESFKSGSKQQINEMLHCLIQEEIMANKIKLLKTHMYQISQFYKPSIYESLFFYLREVGLNAKTFHVMEPLVKQISEDYMILFRKIKLTSVNVKEEILAKDFSYLLEASCSADNNISEFSLQMIQEYIKWFPQLVFNPSVLMTFSECLTALYQKCSYEYDSKSSLLQGKHLIYSINLPTDIKKMGGTLVILMNLLQKLMLKGHFIDHNFLKVLIQHIVKQEGSISSKIDFGYRFLKYESINFRGDRNQILENILACNPFLWLINQEEFEQRIKSCNLNMFVVDRNLLELEKIKNNQPPANFRVIIENIEKSIHNEIELEFQMEDKVEEERIIKENVNLQTIVEQRMKEIANYCFNLNIIDTICSNSFKQIKFILKNPLVKVRLLPQIFEIIEKSSNSSEMKRDLQETKDLIANDMKTMVASFRTVMMKKPQLKNIILSQLLDISRIYLSPTLLKYLLYRFIPFMHSLQSSYFDSTLFYTLGELLSYIVHQINNQGNLYIEERESNDDIFEVRKNIYKGLVTFEAKEFFSEAYQTLIQQQQNNEQYWFSQLPNIISFYQVRKKCLFKMHRMLLGFLNENMQVHIAKSLKASIIANILHLNFKIDKSMIEFVPLENICLCLKSWIELLQLQKEFCQRFGSPDQNKLQNYYYRSLKFGLYHFARNLNWYADKSGGQKINKIKDKMKLLLNVCKYFQTDKLNEIFEQPSLKIKKKSKKRYRAAKIKIDKGEMDQNFFIKISQKSTWYKKIETTIGYANSSIFSLNLYYDKDKEKEKEIRPFYLRKALINLLSDEIDKLRANSFSEFIDKYNVIKNPYSLAGKQISKDDIVGIMKELMKKSPQLVLYILRKLSFAIEKPQNYLLQLAKFVRQNYKDHLNSSHFLELFIEYMNSDKELMKENLYWRQPHIQIMLKYISEGYESFPGLQLFFTKTMKKLQSEQLIFYLPQIYISLGSKAGPIIRQFLIDYSQFSVLFAHQLIWMAKVESKNDEDKKKKKKIPENLKIIEQISKNLIDKIQRNMDKNQQEFWFKVNSFFEQVTSISGMLRPQMPKPEKRAIIKEQLSLIEVTQDIYMPTNPRYQIASINLDSGAPMQSAAKCPILVTFNCRKYEGPDKYFKTKVLEKKHIYKKAMIQKFREVGVNPLLFSERIVLTCENDDLDFEFKVDEDDQQAQATINNLNSPLRIKPFPKSMNASLLSSHANNNNGMHIADFITDIQDIKDQIEEPPVPPILKQASSNLYKEQNKKFQTQFKFTFHRDEDKLGVLRDKPGEQYLQLDVEKQDAIIEDEEAVNVVSIMKQSTDQINRRPPEQVSCIFKVFDDVRQDQLALQIITLFQGIFQKANLELYVFPYKTISNRTGNNLDIGGIIEVVKNSISRDQLGKTNQCSLYDYFINKFGQEDSANFQVARENFIKSQAAYSVISYILQIKDRHNGNILINDKGHIIHIDFGFIFDISPANNLRFESANFKLTKEMIQIMGGSKDSEAFQYYVNLTIKGFLTMRNYFEHIYNTIRLMVASSLPCFLKNSMKNLVSRFVLDKNDIEAAKYMRNIIYDAYDKFTTRWYDDIQYLQNKIYR</sequence>
<dbReference type="EMBL" id="GG662828">
    <property type="protein sequence ID" value="EAR88982.2"/>
    <property type="molecule type" value="Genomic_DNA"/>
</dbReference>
<dbReference type="InterPro" id="IPR000403">
    <property type="entry name" value="PI3/4_kinase_cat_dom"/>
</dbReference>
<dbReference type="CDD" id="cd05167">
    <property type="entry name" value="PI4Kc_III_alpha"/>
    <property type="match status" value="1"/>
</dbReference>
<dbReference type="PROSITE" id="PS51545">
    <property type="entry name" value="PIK_HELICAL"/>
    <property type="match status" value="1"/>
</dbReference>
<dbReference type="PANTHER" id="PTHR10048">
    <property type="entry name" value="PHOSPHATIDYLINOSITOL KINASE"/>
    <property type="match status" value="1"/>
</dbReference>
<comment type="similarity">
    <text evidence="1">Belongs to the PI3/PI4-kinase family. Type III PI4K subfamily.</text>
</comment>
<dbReference type="SMART" id="SM00146">
    <property type="entry name" value="PI3Kc"/>
    <property type="match status" value="1"/>
</dbReference>
<dbReference type="SUPFAM" id="SSF48371">
    <property type="entry name" value="ARM repeat"/>
    <property type="match status" value="1"/>
</dbReference>
<dbReference type="Gene3D" id="3.30.1010.10">
    <property type="entry name" value="Phosphatidylinositol 3-kinase Catalytic Subunit, Chain A, domain 4"/>
    <property type="match status" value="2"/>
</dbReference>
<dbReference type="STRING" id="312017.Q22UI8"/>
<keyword evidence="8" id="KW-1185">Reference proteome</keyword>
<dbReference type="Gene3D" id="1.25.40.70">
    <property type="entry name" value="Phosphatidylinositol 3-kinase, accessory domain (PIK)"/>
    <property type="match status" value="1"/>
</dbReference>
<evidence type="ECO:0000256" key="2">
    <source>
        <dbReference type="ARBA" id="ARBA00012169"/>
    </source>
</evidence>